<keyword evidence="2" id="KW-1185">Reference proteome</keyword>
<dbReference type="PANTHER" id="PTHR45661:SF3">
    <property type="entry name" value="IG-LIKE DOMAIN-CONTAINING PROTEIN"/>
    <property type="match status" value="1"/>
</dbReference>
<dbReference type="Pfam" id="PF13306">
    <property type="entry name" value="LRR_5"/>
    <property type="match status" value="3"/>
</dbReference>
<sequence length="353" mass="40494">MSFYGPPNYTVYNSTNVCLYSVPEGWRTFNVPPEVEIIRPNAFSKASNTLLRVLFVQSSLTKIRHSAFCNCSRLLWLNFSLCSNLREIGKNAFYGCSSLSYLVLPLSIQSVKDYAFSQCKSLTTLFIDNSSELNYIGKRAFENTAITTFFITNNLKFIGDNAFYDSKMKNFELNKWHKYYTNHSGALYTKDLKTLVHYPKELISDQFNFTKETENVQQFAFININSINKIKLSPSIKELKNGTFANSHIQSFDFTSAINLESIGPNCFYKNDRIQTINLESNNKLKTIGEYSFYGCSSLKHVKLSTSVEKISDFSFTNCICLENVEFPKECELQHIGKCSFNNTNISIFLHFK</sequence>
<dbReference type="AlphaFoldDB" id="A2FNZ9"/>
<dbReference type="STRING" id="5722.A2FNZ9"/>
<dbReference type="VEuPathDB" id="TrichDB:TVAGG3_0709480"/>
<dbReference type="InterPro" id="IPR053139">
    <property type="entry name" value="Surface_bspA-like"/>
</dbReference>
<proteinExistence type="predicted"/>
<protein>
    <submittedName>
        <fullName evidence="1">Surface antigen BspA-like</fullName>
    </submittedName>
</protein>
<dbReference type="VEuPathDB" id="TrichDB:TVAG_020580"/>
<dbReference type="InParanoid" id="A2FNZ9"/>
<dbReference type="InterPro" id="IPR026906">
    <property type="entry name" value="LRR_5"/>
</dbReference>
<dbReference type="EMBL" id="DS113916">
    <property type="protein sequence ID" value="EAX93379.1"/>
    <property type="molecule type" value="Genomic_DNA"/>
</dbReference>
<accession>A2FNZ9</accession>
<reference evidence="1" key="1">
    <citation type="submission" date="2006-10" db="EMBL/GenBank/DDBJ databases">
        <authorList>
            <person name="Amadeo P."/>
            <person name="Zhao Q."/>
            <person name="Wortman J."/>
            <person name="Fraser-Liggett C."/>
            <person name="Carlton J."/>
        </authorList>
    </citation>
    <scope>NUCLEOTIDE SEQUENCE</scope>
    <source>
        <strain evidence="1">G3</strain>
    </source>
</reference>
<gene>
    <name evidence="1" type="ORF">TVAG_406430</name>
</gene>
<organism evidence="1 2">
    <name type="scientific">Trichomonas vaginalis (strain ATCC PRA-98 / G3)</name>
    <dbReference type="NCBI Taxonomy" id="412133"/>
    <lineage>
        <taxon>Eukaryota</taxon>
        <taxon>Metamonada</taxon>
        <taxon>Parabasalia</taxon>
        <taxon>Trichomonadida</taxon>
        <taxon>Trichomonadidae</taxon>
        <taxon>Trichomonas</taxon>
    </lineage>
</organism>
<dbReference type="SUPFAM" id="SSF52058">
    <property type="entry name" value="L domain-like"/>
    <property type="match status" value="2"/>
</dbReference>
<dbReference type="KEGG" id="tva:4751097"/>
<dbReference type="OrthoDB" id="10670839at2759"/>
<dbReference type="InterPro" id="IPR032675">
    <property type="entry name" value="LRR_dom_sf"/>
</dbReference>
<dbReference type="RefSeq" id="XP_001306309.1">
    <property type="nucleotide sequence ID" value="XM_001306308.1"/>
</dbReference>
<reference evidence="1" key="2">
    <citation type="journal article" date="2007" name="Science">
        <title>Draft genome sequence of the sexually transmitted pathogen Trichomonas vaginalis.</title>
        <authorList>
            <person name="Carlton J.M."/>
            <person name="Hirt R.P."/>
            <person name="Silva J.C."/>
            <person name="Delcher A.L."/>
            <person name="Schatz M."/>
            <person name="Zhao Q."/>
            <person name="Wortman J.R."/>
            <person name="Bidwell S.L."/>
            <person name="Alsmark U.C.M."/>
            <person name="Besteiro S."/>
            <person name="Sicheritz-Ponten T."/>
            <person name="Noel C.J."/>
            <person name="Dacks J.B."/>
            <person name="Foster P.G."/>
            <person name="Simillion C."/>
            <person name="Van de Peer Y."/>
            <person name="Miranda-Saavedra D."/>
            <person name="Barton G.J."/>
            <person name="Westrop G.D."/>
            <person name="Mueller S."/>
            <person name="Dessi D."/>
            <person name="Fiori P.L."/>
            <person name="Ren Q."/>
            <person name="Paulsen I."/>
            <person name="Zhang H."/>
            <person name="Bastida-Corcuera F.D."/>
            <person name="Simoes-Barbosa A."/>
            <person name="Brown M.T."/>
            <person name="Hayes R.D."/>
            <person name="Mukherjee M."/>
            <person name="Okumura C.Y."/>
            <person name="Schneider R."/>
            <person name="Smith A.J."/>
            <person name="Vanacova S."/>
            <person name="Villalvazo M."/>
            <person name="Haas B.J."/>
            <person name="Pertea M."/>
            <person name="Feldblyum T.V."/>
            <person name="Utterback T.R."/>
            <person name="Shu C.L."/>
            <person name="Osoegawa K."/>
            <person name="de Jong P.J."/>
            <person name="Hrdy I."/>
            <person name="Horvathova L."/>
            <person name="Zubacova Z."/>
            <person name="Dolezal P."/>
            <person name="Malik S.B."/>
            <person name="Logsdon J.M. Jr."/>
            <person name="Henze K."/>
            <person name="Gupta A."/>
            <person name="Wang C.C."/>
            <person name="Dunne R.L."/>
            <person name="Upcroft J.A."/>
            <person name="Upcroft P."/>
            <person name="White O."/>
            <person name="Salzberg S.L."/>
            <person name="Tang P."/>
            <person name="Chiu C.-H."/>
            <person name="Lee Y.-S."/>
            <person name="Embley T.M."/>
            <person name="Coombs G.H."/>
            <person name="Mottram J.C."/>
            <person name="Tachezy J."/>
            <person name="Fraser-Liggett C.M."/>
            <person name="Johnson P.J."/>
        </authorList>
    </citation>
    <scope>NUCLEOTIDE SEQUENCE [LARGE SCALE GENOMIC DNA]</scope>
    <source>
        <strain evidence="1">G3</strain>
    </source>
</reference>
<dbReference type="PANTHER" id="PTHR45661">
    <property type="entry name" value="SURFACE ANTIGEN"/>
    <property type="match status" value="1"/>
</dbReference>
<dbReference type="Proteomes" id="UP000001542">
    <property type="component" value="Unassembled WGS sequence"/>
</dbReference>
<dbReference type="Gene3D" id="3.80.10.10">
    <property type="entry name" value="Ribonuclease Inhibitor"/>
    <property type="match status" value="2"/>
</dbReference>
<name>A2FNZ9_TRIV3</name>
<evidence type="ECO:0000313" key="2">
    <source>
        <dbReference type="Proteomes" id="UP000001542"/>
    </source>
</evidence>
<evidence type="ECO:0000313" key="1">
    <source>
        <dbReference type="EMBL" id="EAX93379.1"/>
    </source>
</evidence>